<organism evidence="2">
    <name type="scientific">candidate division WOR-3 bacterium</name>
    <dbReference type="NCBI Taxonomy" id="2052148"/>
    <lineage>
        <taxon>Bacteria</taxon>
        <taxon>Bacteria division WOR-3</taxon>
    </lineage>
</organism>
<dbReference type="AlphaFoldDB" id="A0A7V6CMK9"/>
<gene>
    <name evidence="2" type="ORF">ENV79_00460</name>
</gene>
<feature type="transmembrane region" description="Helical" evidence="1">
    <location>
        <begin position="388"/>
        <end position="410"/>
    </location>
</feature>
<proteinExistence type="predicted"/>
<sequence>MNSLVIFFLVINSFSTFTFLKVEKKRDINEKAIKKELIKEMVSTKDWQVFSRMEGIIYRKDFEKFLYGFSKNKVYKTGKKEPVNLYFRIKNLELLEGKRDFYLLAIGEKEFALLDKNLELLYYKEFNQRIEKYFLADRNFDGEDELYLIFKDKISCFSEEEKKFSEWSGSLSNFKWLVNNKDLYLFLFPDSLILSEKAEKNKKIFPAKNEKFILCAPQKKGLTIISLIENRSITAYTHNNKIEIFGTFESVGGEVLKEGYLIKADNNLFFINKALTYYERINEFYPIKKIKDYKILDLNGDGKKDLVINNGEYSYYFLNNLPTLEEMQKDYYARLINRIKNENLYNYQDLLITLLNLSAMVNLPFDKINEKIEKMVKRYYVAKVQQKLLLSSFLSVFFVLLIVLIVRPFLYRLRNKKWRLENRSLPQIGKIAEDLIALNHNYLLKGNLIGAQNAVKKIIEEFKLVEEEFFYLKTTLEPKFFTENYLTILKKLLNNKNIKNLREIIEEILHNISQKIVFSKIKNFEINQFLEREGYYFLEIYDPFSSEENLDYQIFLDNKLINFLTHLIIDHFRYARKKAIIALEKRIITDWQRKMVLTFYSDAETTVNFENGHLAEEVREIKEDYFDYLQILLGKRAEEKLVLIFSDLIGIIEGIIKKTKI</sequence>
<comment type="caution">
    <text evidence="2">The sequence shown here is derived from an EMBL/GenBank/DDBJ whole genome shotgun (WGS) entry which is preliminary data.</text>
</comment>
<dbReference type="EMBL" id="DTHS01000008">
    <property type="protein sequence ID" value="HHR48108.1"/>
    <property type="molecule type" value="Genomic_DNA"/>
</dbReference>
<keyword evidence="1" id="KW-0812">Transmembrane</keyword>
<name>A0A7V6CMK9_UNCW3</name>
<evidence type="ECO:0000313" key="2">
    <source>
        <dbReference type="EMBL" id="HHR48108.1"/>
    </source>
</evidence>
<keyword evidence="1" id="KW-1133">Transmembrane helix</keyword>
<protein>
    <submittedName>
        <fullName evidence="2">Uncharacterized protein</fullName>
    </submittedName>
</protein>
<evidence type="ECO:0000256" key="1">
    <source>
        <dbReference type="SAM" id="Phobius"/>
    </source>
</evidence>
<accession>A0A7V6CMK9</accession>
<keyword evidence="1" id="KW-0472">Membrane</keyword>
<reference evidence="2" key="1">
    <citation type="journal article" date="2020" name="mSystems">
        <title>Genome- and Community-Level Interaction Insights into Carbon Utilization and Element Cycling Functions of Hydrothermarchaeota in Hydrothermal Sediment.</title>
        <authorList>
            <person name="Zhou Z."/>
            <person name="Liu Y."/>
            <person name="Xu W."/>
            <person name="Pan J."/>
            <person name="Luo Z.H."/>
            <person name="Li M."/>
        </authorList>
    </citation>
    <scope>NUCLEOTIDE SEQUENCE [LARGE SCALE GENOMIC DNA]</scope>
    <source>
        <strain evidence="2">SpSt-791</strain>
    </source>
</reference>